<evidence type="ECO:0000313" key="1">
    <source>
        <dbReference type="EMBL" id="EPG76340.1"/>
    </source>
</evidence>
<proteinExistence type="predicted"/>
<organism evidence="1 2">
    <name type="scientific">Leptospira fainei serovar Hurstbridge str. BUT 6</name>
    <dbReference type="NCBI Taxonomy" id="1193011"/>
    <lineage>
        <taxon>Bacteria</taxon>
        <taxon>Pseudomonadati</taxon>
        <taxon>Spirochaetota</taxon>
        <taxon>Spirochaetia</taxon>
        <taxon>Leptospirales</taxon>
        <taxon>Leptospiraceae</taxon>
        <taxon>Leptospira</taxon>
    </lineage>
</organism>
<comment type="caution">
    <text evidence="1">The sequence shown here is derived from an EMBL/GenBank/DDBJ whole genome shotgun (WGS) entry which is preliminary data.</text>
</comment>
<protein>
    <submittedName>
        <fullName evidence="1">Uncharacterized protein</fullName>
    </submittedName>
</protein>
<dbReference type="AlphaFoldDB" id="S3VIN2"/>
<accession>S3VIN2</accession>
<evidence type="ECO:0000313" key="2">
    <source>
        <dbReference type="Proteomes" id="UP000014540"/>
    </source>
</evidence>
<dbReference type="Proteomes" id="UP000014540">
    <property type="component" value="Unassembled WGS sequence"/>
</dbReference>
<gene>
    <name evidence="1" type="ORF">LEP1GSC058_1219</name>
</gene>
<dbReference type="EMBL" id="AKWZ02000001">
    <property type="protein sequence ID" value="EPG76340.1"/>
    <property type="molecule type" value="Genomic_DNA"/>
</dbReference>
<name>S3VIN2_9LEPT</name>
<reference evidence="1" key="1">
    <citation type="submission" date="2013-04" db="EMBL/GenBank/DDBJ databases">
        <authorList>
            <person name="Harkins D.M."/>
            <person name="Durkin A.S."/>
            <person name="Selengut J.D."/>
            <person name="Sanka R."/>
            <person name="DePew J."/>
            <person name="Purushe J."/>
            <person name="Ahmed A."/>
            <person name="van der Linden H."/>
            <person name="Goris M.G.A."/>
            <person name="Hartskeerl R.A."/>
            <person name="Vinetz J.M."/>
            <person name="Sutton G.G."/>
            <person name="Nelson W.C."/>
            <person name="Fouts D.E."/>
        </authorList>
    </citation>
    <scope>NUCLEOTIDE SEQUENCE [LARGE SCALE GENOMIC DNA]</scope>
    <source>
        <strain evidence="1">BUT 6</strain>
    </source>
</reference>
<sequence length="39" mass="4398">MLTYWANDSSTKTSDTCKTFGKNFFPFPFFLVPSVSATI</sequence>
<keyword evidence="2" id="KW-1185">Reference proteome</keyword>